<dbReference type="AlphaFoldDB" id="G0NGG4"/>
<dbReference type="HOGENOM" id="CLU_105997_0_0_1"/>
<dbReference type="EMBL" id="GL379880">
    <property type="protein sequence ID" value="EGT60020.1"/>
    <property type="molecule type" value="Genomic_DNA"/>
</dbReference>
<proteinExistence type="predicted"/>
<name>G0NGG4_CAEBE</name>
<dbReference type="InParanoid" id="G0NGG4"/>
<evidence type="ECO:0000313" key="3">
    <source>
        <dbReference type="Proteomes" id="UP000008068"/>
    </source>
</evidence>
<organism evidence="3">
    <name type="scientific">Caenorhabditis brenneri</name>
    <name type="common">Nematode worm</name>
    <dbReference type="NCBI Taxonomy" id="135651"/>
    <lineage>
        <taxon>Eukaryota</taxon>
        <taxon>Metazoa</taxon>
        <taxon>Ecdysozoa</taxon>
        <taxon>Nematoda</taxon>
        <taxon>Chromadorea</taxon>
        <taxon>Rhabditida</taxon>
        <taxon>Rhabditina</taxon>
        <taxon>Rhabditomorpha</taxon>
        <taxon>Rhabditoidea</taxon>
        <taxon>Rhabditidae</taxon>
        <taxon>Peloderinae</taxon>
        <taxon>Caenorhabditis</taxon>
    </lineage>
</organism>
<keyword evidence="3" id="KW-1185">Reference proteome</keyword>
<sequence length="228" mass="24912">MMSTTPGSMNRSAVEVSNPFERKKMKSEDYAPFRAREPEPLLLRQSKLEGDSGAEEAPIFRSHDAPGGSGAPGAARALIAQGPLTRPKSEANDTYTPQIKLLEAMKFLITPLDMPSLSPLLTRIEKKLLESSPNKMIPNNEMILGMAVLVTKITNHSMPIQSESVKSISLREFMCYLKAAIMNSKLEGFEGLLEKIRGRIGELAAEDKNIPAEKVASALQATLEVIGF</sequence>
<evidence type="ECO:0000313" key="2">
    <source>
        <dbReference type="EMBL" id="EGT60020.1"/>
    </source>
</evidence>
<dbReference type="Proteomes" id="UP000008068">
    <property type="component" value="Unassembled WGS sequence"/>
</dbReference>
<reference evidence="3" key="1">
    <citation type="submission" date="2011-07" db="EMBL/GenBank/DDBJ databases">
        <authorList>
            <consortium name="Caenorhabditis brenneri Sequencing and Analysis Consortium"/>
            <person name="Wilson R.K."/>
        </authorList>
    </citation>
    <scope>NUCLEOTIDE SEQUENCE [LARGE SCALE GENOMIC DNA]</scope>
    <source>
        <strain evidence="3">PB2801</strain>
    </source>
</reference>
<feature type="compositionally biased region" description="Basic and acidic residues" evidence="1">
    <location>
        <begin position="20"/>
        <end position="39"/>
    </location>
</feature>
<feature type="compositionally biased region" description="Polar residues" evidence="1">
    <location>
        <begin position="1"/>
        <end position="11"/>
    </location>
</feature>
<accession>G0NGG4</accession>
<evidence type="ECO:0000256" key="1">
    <source>
        <dbReference type="SAM" id="MobiDB-lite"/>
    </source>
</evidence>
<feature type="region of interest" description="Disordered" evidence="1">
    <location>
        <begin position="1"/>
        <end position="74"/>
    </location>
</feature>
<protein>
    <submittedName>
        <fullName evidence="2">Uncharacterized protein</fullName>
    </submittedName>
</protein>
<gene>
    <name evidence="2" type="ORF">CAEBREN_06622</name>
</gene>